<dbReference type="InterPro" id="IPR003593">
    <property type="entry name" value="AAA+_ATPase"/>
</dbReference>
<comment type="similarity">
    <text evidence="1">Belongs to the GSP E family.</text>
</comment>
<protein>
    <submittedName>
        <fullName evidence="5">Pilus assembly protein PilB</fullName>
    </submittedName>
</protein>
<dbReference type="RefSeq" id="WP_067404633.1">
    <property type="nucleotide sequence ID" value="NZ_LZEY01000045.1"/>
</dbReference>
<gene>
    <name evidence="5" type="ORF">AYY18_08585</name>
</gene>
<comment type="caution">
    <text evidence="5">The sequence shown here is derived from an EMBL/GenBank/DDBJ whole genome shotgun (WGS) entry which is preliminary data.</text>
</comment>
<dbReference type="SMART" id="SM00382">
    <property type="entry name" value="AAA"/>
    <property type="match status" value="1"/>
</dbReference>
<dbReference type="PANTHER" id="PTHR30258:SF1">
    <property type="entry name" value="PROTEIN TRANSPORT PROTEIN HOFB HOMOLOG"/>
    <property type="match status" value="1"/>
</dbReference>
<dbReference type="OrthoDB" id="9804785at2"/>
<dbReference type="PROSITE" id="PS00662">
    <property type="entry name" value="T2SP_E"/>
    <property type="match status" value="1"/>
</dbReference>
<dbReference type="Gene3D" id="3.30.450.90">
    <property type="match status" value="1"/>
</dbReference>
<keyword evidence="6" id="KW-1185">Reference proteome</keyword>
<feature type="domain" description="Bacterial type II secretion system protein E" evidence="4">
    <location>
        <begin position="342"/>
        <end position="356"/>
    </location>
</feature>
<dbReference type="InterPro" id="IPR027417">
    <property type="entry name" value="P-loop_NTPase"/>
</dbReference>
<keyword evidence="3" id="KW-0067">ATP-binding</keyword>
<dbReference type="Pfam" id="PF00437">
    <property type="entry name" value="T2SSE"/>
    <property type="match status" value="1"/>
</dbReference>
<evidence type="ECO:0000256" key="3">
    <source>
        <dbReference type="ARBA" id="ARBA00022840"/>
    </source>
</evidence>
<keyword evidence="2" id="KW-0547">Nucleotide-binding</keyword>
<dbReference type="Proteomes" id="UP000092377">
    <property type="component" value="Unassembled WGS sequence"/>
</dbReference>
<accession>A0A1B8H7V6</accession>
<dbReference type="PANTHER" id="PTHR30258">
    <property type="entry name" value="TYPE II SECRETION SYSTEM PROTEIN GSPE-RELATED"/>
    <property type="match status" value="1"/>
</dbReference>
<dbReference type="InterPro" id="IPR001482">
    <property type="entry name" value="T2SS/T4SS_dom"/>
</dbReference>
<reference evidence="6" key="1">
    <citation type="submission" date="2016-06" db="EMBL/GenBank/DDBJ databases">
        <authorList>
            <person name="Butler K."/>
        </authorList>
    </citation>
    <scope>NUCLEOTIDE SEQUENCE [LARGE SCALE GENOMIC DNA]</scope>
    <source>
        <strain evidence="6">GCSL-Mp20</strain>
    </source>
</reference>
<evidence type="ECO:0000256" key="1">
    <source>
        <dbReference type="ARBA" id="ARBA00006611"/>
    </source>
</evidence>
<dbReference type="CDD" id="cd01129">
    <property type="entry name" value="PulE-GspE-like"/>
    <property type="match status" value="1"/>
</dbReference>
<sequence>MQPDTVSPVTHLYGEDQLLFAEVHALCERNELMLIDYNPDAVRIAAAQQPRRDVVSAIRFLAGKRVEIELWHSEKLAYCRQNTPLPEPVLFPGVSPVPGSPANRHRSQPASVVPLPSAAVSPSAEPALRPDADYYPAEQQSAAVRFVNQLVTHAIAKRASDIHIEPIQQGYRIRARIDGQLHTLNSPPPEISSEISIRLKIIAGLDIAEKRLPQDGQFEWLERDVRYAVRIATLPTIYGEKIVLRLLSTSQNLALEKSGLTTAQLTTLHTQLNGSQGIILLTGPTGSGKTATLYGCLQYLNQNNRNICSVEDPVEIPLRGITQTQINPKIELGFATILRALLRQDPDVIMVGEIRDKATAEMAIKAAHTGHLVLSTLHTNSPEDTFSRLQQLGVDDYFIRTCIKLVIAQRLVRVLCPDCKTPVSEPVPVTLHNGKIRNITVWQANGCTECFSGFYGRTACFAFLTPEDCPPAGGATLYAREPECTENISSAACTMPDTLFDAGIKLAEAGVTTLSEIHYMQDI</sequence>
<dbReference type="GO" id="GO:0005524">
    <property type="term" value="F:ATP binding"/>
    <property type="evidence" value="ECO:0007669"/>
    <property type="project" value="UniProtKB-KW"/>
</dbReference>
<name>A0A1B8H7V6_9GAMM</name>
<dbReference type="EMBL" id="LZEY01000045">
    <property type="protein sequence ID" value="OBU05130.1"/>
    <property type="molecule type" value="Genomic_DNA"/>
</dbReference>
<evidence type="ECO:0000259" key="4">
    <source>
        <dbReference type="PROSITE" id="PS00662"/>
    </source>
</evidence>
<organism evidence="5 6">
    <name type="scientific">Morganella psychrotolerans</name>
    <dbReference type="NCBI Taxonomy" id="368603"/>
    <lineage>
        <taxon>Bacteria</taxon>
        <taxon>Pseudomonadati</taxon>
        <taxon>Pseudomonadota</taxon>
        <taxon>Gammaproteobacteria</taxon>
        <taxon>Enterobacterales</taxon>
        <taxon>Morganellaceae</taxon>
        <taxon>Morganella</taxon>
    </lineage>
</organism>
<dbReference type="SUPFAM" id="SSF52540">
    <property type="entry name" value="P-loop containing nucleoside triphosphate hydrolases"/>
    <property type="match status" value="1"/>
</dbReference>
<evidence type="ECO:0000313" key="5">
    <source>
        <dbReference type="EMBL" id="OBU05130.1"/>
    </source>
</evidence>
<proteinExistence type="inferred from homology"/>
<dbReference type="Gene3D" id="3.40.50.300">
    <property type="entry name" value="P-loop containing nucleotide triphosphate hydrolases"/>
    <property type="match status" value="1"/>
</dbReference>
<evidence type="ECO:0000256" key="2">
    <source>
        <dbReference type="ARBA" id="ARBA00022741"/>
    </source>
</evidence>
<dbReference type="GO" id="GO:0016887">
    <property type="term" value="F:ATP hydrolysis activity"/>
    <property type="evidence" value="ECO:0007669"/>
    <property type="project" value="TreeGrafter"/>
</dbReference>
<evidence type="ECO:0000313" key="6">
    <source>
        <dbReference type="Proteomes" id="UP000092377"/>
    </source>
</evidence>
<dbReference type="GO" id="GO:0005886">
    <property type="term" value="C:plasma membrane"/>
    <property type="evidence" value="ECO:0007669"/>
    <property type="project" value="TreeGrafter"/>
</dbReference>
<dbReference type="AlphaFoldDB" id="A0A1B8H7V6"/>